<evidence type="ECO:0000313" key="6">
    <source>
        <dbReference type="EMBL" id="KAF1021133.1"/>
    </source>
</evidence>
<dbReference type="SMART" id="SM00895">
    <property type="entry name" value="FCD"/>
    <property type="match status" value="1"/>
</dbReference>
<comment type="caution">
    <text evidence="6">The sequence shown here is derived from an EMBL/GenBank/DDBJ whole genome shotgun (WGS) entry which is preliminary data.</text>
</comment>
<evidence type="ECO:0000313" key="7">
    <source>
        <dbReference type="Proteomes" id="UP000461670"/>
    </source>
</evidence>
<dbReference type="InterPro" id="IPR036388">
    <property type="entry name" value="WH-like_DNA-bd_sf"/>
</dbReference>
<evidence type="ECO:0000256" key="4">
    <source>
        <dbReference type="SAM" id="MobiDB-lite"/>
    </source>
</evidence>
<dbReference type="GO" id="GO:0003700">
    <property type="term" value="F:DNA-binding transcription factor activity"/>
    <property type="evidence" value="ECO:0007669"/>
    <property type="project" value="InterPro"/>
</dbReference>
<organism evidence="6 7">
    <name type="scientific">Paracidovorax wautersii</name>
    <dbReference type="NCBI Taxonomy" id="1177982"/>
    <lineage>
        <taxon>Bacteria</taxon>
        <taxon>Pseudomonadati</taxon>
        <taxon>Pseudomonadota</taxon>
        <taxon>Betaproteobacteria</taxon>
        <taxon>Burkholderiales</taxon>
        <taxon>Comamonadaceae</taxon>
        <taxon>Paracidovorax</taxon>
    </lineage>
</organism>
<dbReference type="InterPro" id="IPR008920">
    <property type="entry name" value="TF_FadR/GntR_C"/>
</dbReference>
<evidence type="ECO:0000256" key="3">
    <source>
        <dbReference type="ARBA" id="ARBA00023163"/>
    </source>
</evidence>
<keyword evidence="1" id="KW-0805">Transcription regulation</keyword>
<feature type="region of interest" description="Disordered" evidence="4">
    <location>
        <begin position="1"/>
        <end position="39"/>
    </location>
</feature>
<proteinExistence type="predicted"/>
<dbReference type="PANTHER" id="PTHR43537">
    <property type="entry name" value="TRANSCRIPTIONAL REGULATOR, GNTR FAMILY"/>
    <property type="match status" value="1"/>
</dbReference>
<dbReference type="PANTHER" id="PTHR43537:SF53">
    <property type="entry name" value="HTH-TYPE TRANSCRIPTIONAL REPRESSOR NANR"/>
    <property type="match status" value="1"/>
</dbReference>
<dbReference type="Gene3D" id="1.10.10.10">
    <property type="entry name" value="Winged helix-like DNA-binding domain superfamily/Winged helix DNA-binding domain"/>
    <property type="match status" value="1"/>
</dbReference>
<dbReference type="AlphaFoldDB" id="A0A7V8FNS5"/>
<evidence type="ECO:0000256" key="1">
    <source>
        <dbReference type="ARBA" id="ARBA00023015"/>
    </source>
</evidence>
<dbReference type="InterPro" id="IPR000524">
    <property type="entry name" value="Tscrpt_reg_HTH_GntR"/>
</dbReference>
<dbReference type="PROSITE" id="PS50949">
    <property type="entry name" value="HTH_GNTR"/>
    <property type="match status" value="1"/>
</dbReference>
<dbReference type="SUPFAM" id="SSF48008">
    <property type="entry name" value="GntR ligand-binding domain-like"/>
    <property type="match status" value="1"/>
</dbReference>
<protein>
    <submittedName>
        <fullName evidence="6">HTH-type transcriptional regulator McbR</fullName>
    </submittedName>
</protein>
<dbReference type="SUPFAM" id="SSF46785">
    <property type="entry name" value="Winged helix' DNA-binding domain"/>
    <property type="match status" value="1"/>
</dbReference>
<feature type="compositionally biased region" description="Low complexity" evidence="4">
    <location>
        <begin position="10"/>
        <end position="25"/>
    </location>
</feature>
<dbReference type="GO" id="GO:0003677">
    <property type="term" value="F:DNA binding"/>
    <property type="evidence" value="ECO:0007669"/>
    <property type="project" value="UniProtKB-KW"/>
</dbReference>
<keyword evidence="3" id="KW-0804">Transcription</keyword>
<keyword evidence="2" id="KW-0238">DNA-binding</keyword>
<dbReference type="Gene3D" id="1.20.120.530">
    <property type="entry name" value="GntR ligand-binding domain-like"/>
    <property type="match status" value="1"/>
</dbReference>
<evidence type="ECO:0000259" key="5">
    <source>
        <dbReference type="PROSITE" id="PS50949"/>
    </source>
</evidence>
<dbReference type="InterPro" id="IPR036390">
    <property type="entry name" value="WH_DNA-bd_sf"/>
</dbReference>
<dbReference type="Pfam" id="PF07729">
    <property type="entry name" value="FCD"/>
    <property type="match status" value="1"/>
</dbReference>
<accession>A0A7V8FNS5</accession>
<dbReference type="InterPro" id="IPR011711">
    <property type="entry name" value="GntR_C"/>
</dbReference>
<evidence type="ECO:0000256" key="2">
    <source>
        <dbReference type="ARBA" id="ARBA00023125"/>
    </source>
</evidence>
<feature type="domain" description="HTH gntR-type" evidence="5">
    <location>
        <begin position="37"/>
        <end position="104"/>
    </location>
</feature>
<gene>
    <name evidence="6" type="primary">mcbR_1</name>
    <name evidence="6" type="ORF">GAK30_02027</name>
</gene>
<dbReference type="EMBL" id="WNDQ01000025">
    <property type="protein sequence ID" value="KAF1021133.1"/>
    <property type="molecule type" value="Genomic_DNA"/>
</dbReference>
<dbReference type="SMART" id="SM00345">
    <property type="entry name" value="HTH_GNTR"/>
    <property type="match status" value="1"/>
</dbReference>
<dbReference type="Proteomes" id="UP000461670">
    <property type="component" value="Unassembled WGS sequence"/>
</dbReference>
<dbReference type="Pfam" id="PF00392">
    <property type="entry name" value="GntR"/>
    <property type="match status" value="1"/>
</dbReference>
<name>A0A7V8FNS5_9BURK</name>
<sequence>MTMADGLNPGALAAAEGGDAAGRPAVAPEPGLERGTTPTDQAIYQRLVSAIMDQRLAPNTKLAEDHLAQVFGVSRTRIRPVLARLAGERIVTLTPNRGARVALPGEREAREVFETRRLIEPRLLALFVQRQTPARVAELAACIDGEEAARRAGDRHRAIRCSGDFHLVLARHAGHETLGRILQEMVSRTSLVLMAWGPLASVGDAAAPAEVAPAAHAPGCHCHAPGCHCQAHRALLDAIRLRDAGMAQRLMHEHLDQIEATLDFRATAADAHPLAGVFKDASHSLIDSPAVLHKRAGA</sequence>
<reference evidence="7" key="1">
    <citation type="journal article" date="2020" name="MBio">
        <title>Horizontal gene transfer to a defensive symbiont with a reduced genome amongst a multipartite beetle microbiome.</title>
        <authorList>
            <person name="Waterworth S.C."/>
            <person name="Florez L.V."/>
            <person name="Rees E.R."/>
            <person name="Hertweck C."/>
            <person name="Kaltenpoth M."/>
            <person name="Kwan J.C."/>
        </authorList>
    </citation>
    <scope>NUCLEOTIDE SEQUENCE [LARGE SCALE GENOMIC DNA]</scope>
</reference>